<feature type="modified residue" description="4-aspartylphosphate" evidence="2">
    <location>
        <position position="52"/>
    </location>
</feature>
<proteinExistence type="predicted"/>
<dbReference type="Pfam" id="PF00072">
    <property type="entry name" value="Response_reg"/>
    <property type="match status" value="1"/>
</dbReference>
<reference evidence="5" key="1">
    <citation type="journal article" date="2015" name="MBio">
        <title>Genome-Resolved Metagenomic Analysis Reveals Roles for Candidate Phyla and Other Microbial Community Members in Biogeochemical Transformations in Oil Reservoirs.</title>
        <authorList>
            <person name="Hu P."/>
            <person name="Tom L."/>
            <person name="Singh A."/>
            <person name="Thomas B.C."/>
            <person name="Baker B.J."/>
            <person name="Piceno Y.M."/>
            <person name="Andersen G.L."/>
            <person name="Banfield J.F."/>
        </authorList>
    </citation>
    <scope>NUCLEOTIDE SEQUENCE [LARGE SCALE GENOMIC DNA]</scope>
</reference>
<name>A0A101HSC2_9BACT</name>
<comment type="caution">
    <text evidence="4">The sequence shown here is derived from an EMBL/GenBank/DDBJ whole genome shotgun (WGS) entry which is preliminary data.</text>
</comment>
<dbReference type="PATRIC" id="fig|1184387.3.peg.184"/>
<dbReference type="SUPFAM" id="SSF52172">
    <property type="entry name" value="CheY-like"/>
    <property type="match status" value="1"/>
</dbReference>
<dbReference type="Proteomes" id="UP000054092">
    <property type="component" value="Unassembled WGS sequence"/>
</dbReference>
<dbReference type="InterPro" id="IPR001789">
    <property type="entry name" value="Sig_transdc_resp-reg_receiver"/>
</dbReference>
<evidence type="ECO:0000256" key="2">
    <source>
        <dbReference type="PROSITE-ProRule" id="PRU00169"/>
    </source>
</evidence>
<dbReference type="PANTHER" id="PTHR43156:SF2">
    <property type="entry name" value="STAGE II SPORULATION PROTEIN E"/>
    <property type="match status" value="1"/>
</dbReference>
<evidence type="ECO:0000313" key="5">
    <source>
        <dbReference type="Proteomes" id="UP000054092"/>
    </source>
</evidence>
<evidence type="ECO:0000259" key="3">
    <source>
        <dbReference type="PROSITE" id="PS50110"/>
    </source>
</evidence>
<evidence type="ECO:0000313" key="4">
    <source>
        <dbReference type="EMBL" id="KUK82322.1"/>
    </source>
</evidence>
<dbReference type="InterPro" id="IPR052016">
    <property type="entry name" value="Bact_Sigma-Reg"/>
</dbReference>
<dbReference type="PROSITE" id="PS50110">
    <property type="entry name" value="RESPONSE_REGULATORY"/>
    <property type="match status" value="1"/>
</dbReference>
<dbReference type="GO" id="GO:0000160">
    <property type="term" value="P:phosphorelay signal transduction system"/>
    <property type="evidence" value="ECO:0007669"/>
    <property type="project" value="InterPro"/>
</dbReference>
<dbReference type="AlphaFoldDB" id="A0A101HSC2"/>
<dbReference type="Gene3D" id="3.60.40.10">
    <property type="entry name" value="PPM-type phosphatase domain"/>
    <property type="match status" value="1"/>
</dbReference>
<organism evidence="4 5">
    <name type="scientific">Mesotoga prima</name>
    <dbReference type="NCBI Taxonomy" id="1184387"/>
    <lineage>
        <taxon>Bacteria</taxon>
        <taxon>Thermotogati</taxon>
        <taxon>Thermotogota</taxon>
        <taxon>Thermotogae</taxon>
        <taxon>Kosmotogales</taxon>
        <taxon>Kosmotogaceae</taxon>
        <taxon>Mesotoga</taxon>
    </lineage>
</organism>
<gene>
    <name evidence="4" type="ORF">XD94_0060</name>
</gene>
<dbReference type="InterPro" id="IPR001932">
    <property type="entry name" value="PPM-type_phosphatase-like_dom"/>
</dbReference>
<accession>A0A101HSC2</accession>
<keyword evidence="2" id="KW-0597">Phosphoprotein</keyword>
<dbReference type="EMBL" id="LGGP01000004">
    <property type="protein sequence ID" value="KUK82322.1"/>
    <property type="molecule type" value="Genomic_DNA"/>
</dbReference>
<dbReference type="SUPFAM" id="SSF81606">
    <property type="entry name" value="PP2C-like"/>
    <property type="match status" value="1"/>
</dbReference>
<sequence>MSRILVVDDDSSVRVLLKSILVRDRHDVIESPDGESALSSLSRDKPDMILLDLMLPDYNGLDILTELKSSEELRSIPVIVLTGSSDRQSKLTALSSGAVDFISKPFLPEEVLLRVNTQLKLHELIKSLRIAVDNLESDVLAAGKIQNALVPKSDPQGLAVRWIYEPSYRVGGDIFDVFRLNENRFFVYLADMSGHGVNAAMLSVMVHRFIEDFRSGINDIDFDLSSFMKELDKNFVFERFNLFFTIIAVVVDLEGFALLANAGHPSPMILRKGSVELLDDRRESLIGMNMVRGEVSRVPLLKGDRLLLYTDGLIELLNEKGEMYGESRLRDLFESCANIDIEETSERLKTSFDSFKGSVLAEDDITALLIEF</sequence>
<dbReference type="SMART" id="SM00331">
    <property type="entry name" value="PP2C_SIG"/>
    <property type="match status" value="1"/>
</dbReference>
<dbReference type="Pfam" id="PF07228">
    <property type="entry name" value="SpoIIE"/>
    <property type="match status" value="1"/>
</dbReference>
<protein>
    <submittedName>
        <fullName evidence="4">Response regulator receiver modulated serine phosphatase</fullName>
    </submittedName>
</protein>
<dbReference type="InterPro" id="IPR036457">
    <property type="entry name" value="PPM-type-like_dom_sf"/>
</dbReference>
<feature type="domain" description="Response regulatory" evidence="3">
    <location>
        <begin position="3"/>
        <end position="119"/>
    </location>
</feature>
<dbReference type="SMART" id="SM00448">
    <property type="entry name" value="REC"/>
    <property type="match status" value="1"/>
</dbReference>
<dbReference type="InterPro" id="IPR011006">
    <property type="entry name" value="CheY-like_superfamily"/>
</dbReference>
<evidence type="ECO:0000256" key="1">
    <source>
        <dbReference type="ARBA" id="ARBA00022801"/>
    </source>
</evidence>
<keyword evidence="1" id="KW-0378">Hydrolase</keyword>
<dbReference type="Gene3D" id="3.40.50.2300">
    <property type="match status" value="1"/>
</dbReference>
<dbReference type="GO" id="GO:0016791">
    <property type="term" value="F:phosphatase activity"/>
    <property type="evidence" value="ECO:0007669"/>
    <property type="project" value="TreeGrafter"/>
</dbReference>
<dbReference type="PANTHER" id="PTHR43156">
    <property type="entry name" value="STAGE II SPORULATION PROTEIN E-RELATED"/>
    <property type="match status" value="1"/>
</dbReference>